<dbReference type="EMBL" id="BGZK01000622">
    <property type="protein sequence ID" value="GBP53346.1"/>
    <property type="molecule type" value="Genomic_DNA"/>
</dbReference>
<evidence type="ECO:0000313" key="3">
    <source>
        <dbReference type="Proteomes" id="UP000299102"/>
    </source>
</evidence>
<reference evidence="2 3" key="1">
    <citation type="journal article" date="2019" name="Commun. Biol.">
        <title>The bagworm genome reveals a unique fibroin gene that provides high tensile strength.</title>
        <authorList>
            <person name="Kono N."/>
            <person name="Nakamura H."/>
            <person name="Ohtoshi R."/>
            <person name="Tomita M."/>
            <person name="Numata K."/>
            <person name="Arakawa K."/>
        </authorList>
    </citation>
    <scope>NUCLEOTIDE SEQUENCE [LARGE SCALE GENOMIC DNA]</scope>
</reference>
<dbReference type="Proteomes" id="UP000299102">
    <property type="component" value="Unassembled WGS sequence"/>
</dbReference>
<name>A0A4C1WPC6_EUMVA</name>
<protein>
    <submittedName>
        <fullName evidence="2">Uncharacterized protein</fullName>
    </submittedName>
</protein>
<dbReference type="AlphaFoldDB" id="A0A4C1WPC6"/>
<feature type="region of interest" description="Disordered" evidence="1">
    <location>
        <begin position="67"/>
        <end position="86"/>
    </location>
</feature>
<organism evidence="2 3">
    <name type="scientific">Eumeta variegata</name>
    <name type="common">Bagworm moth</name>
    <name type="synonym">Eumeta japonica</name>
    <dbReference type="NCBI Taxonomy" id="151549"/>
    <lineage>
        <taxon>Eukaryota</taxon>
        <taxon>Metazoa</taxon>
        <taxon>Ecdysozoa</taxon>
        <taxon>Arthropoda</taxon>
        <taxon>Hexapoda</taxon>
        <taxon>Insecta</taxon>
        <taxon>Pterygota</taxon>
        <taxon>Neoptera</taxon>
        <taxon>Endopterygota</taxon>
        <taxon>Lepidoptera</taxon>
        <taxon>Glossata</taxon>
        <taxon>Ditrysia</taxon>
        <taxon>Tineoidea</taxon>
        <taxon>Psychidae</taxon>
        <taxon>Oiketicinae</taxon>
        <taxon>Eumeta</taxon>
    </lineage>
</organism>
<accession>A0A4C1WPC6</accession>
<sequence>MIQFLTNRNGSVRRAGQRARDVVQTCLPMNRMYFTQTRTREIKKKTRDDKGSNFFMYKKYVCGSEHDKHKHNSVTRQSRPEAPGHLGREVERISFALPSPTYPPTNFYLRSRVLDLIQASWREALMA</sequence>
<gene>
    <name evidence="2" type="ORF">EVAR_41182_1</name>
</gene>
<keyword evidence="3" id="KW-1185">Reference proteome</keyword>
<evidence type="ECO:0000313" key="2">
    <source>
        <dbReference type="EMBL" id="GBP53346.1"/>
    </source>
</evidence>
<comment type="caution">
    <text evidence="2">The sequence shown here is derived from an EMBL/GenBank/DDBJ whole genome shotgun (WGS) entry which is preliminary data.</text>
</comment>
<proteinExistence type="predicted"/>
<evidence type="ECO:0000256" key="1">
    <source>
        <dbReference type="SAM" id="MobiDB-lite"/>
    </source>
</evidence>